<dbReference type="InterPro" id="IPR032675">
    <property type="entry name" value="LRR_dom_sf"/>
</dbReference>
<dbReference type="EMBL" id="BQFW01000009">
    <property type="protein sequence ID" value="GJJ74502.1"/>
    <property type="molecule type" value="Genomic_DNA"/>
</dbReference>
<sequence length="519" mass="59690">MQDLQDSSSPTRVLDSPELLILVARHLNKRQVLSCLQVCRTWHKALISLFWHDVFIMDNRCPRAPVLRKYADLVLRLIVHTEVFCWAPAELQEISLPRLQTLGVHQWNINEAPKELHAPIKPLIKLITRHQSSLTNLGLRHVTSQELMNAVVGCSQLEVLRIDYLQLESLDLWLQQYESFWSRLRSLTVGGPWFTKLEEDTSFTNPKLVEMLDANFGQSRLRSLDIRAVNKDILQIQSFLIQKSPELRDLRWRSTAGFEDHGTPLALMARSIQSGRFSQQLETMFASGVEFNNSDLKLVLESLKGLKTLDVQHTGFNVSSWLILKNEIPRYMTTLKSLSLAGCPHLTGKVIHDVLCSIESLETFHADYVKFSNLVEDERDWLCTGIKSLKMAIVMDGPQEEDDLMVMYRLSKLTRLELLDMRALCAQRTYNKKDVSRVVLLRGVMPTLARGLEVLEGLTRMRFFGVCLERGLGWRLDETMWALHYWPRLNELSGMKFYSSPVEICKKAGVRLTDCQLLL</sequence>
<gene>
    <name evidence="2" type="ORF">EMPS_06860</name>
</gene>
<organism evidence="2 3">
    <name type="scientific">Entomortierella parvispora</name>
    <dbReference type="NCBI Taxonomy" id="205924"/>
    <lineage>
        <taxon>Eukaryota</taxon>
        <taxon>Fungi</taxon>
        <taxon>Fungi incertae sedis</taxon>
        <taxon>Mucoromycota</taxon>
        <taxon>Mortierellomycotina</taxon>
        <taxon>Mortierellomycetes</taxon>
        <taxon>Mortierellales</taxon>
        <taxon>Mortierellaceae</taxon>
        <taxon>Entomortierella</taxon>
    </lineage>
</organism>
<dbReference type="Proteomes" id="UP000827284">
    <property type="component" value="Unassembled WGS sequence"/>
</dbReference>
<protein>
    <recommendedName>
        <fullName evidence="1">F-box domain-containing protein</fullName>
    </recommendedName>
</protein>
<keyword evidence="3" id="KW-1185">Reference proteome</keyword>
<comment type="caution">
    <text evidence="2">The sequence shown here is derived from an EMBL/GenBank/DDBJ whole genome shotgun (WGS) entry which is preliminary data.</text>
</comment>
<evidence type="ECO:0000259" key="1">
    <source>
        <dbReference type="Pfam" id="PF12937"/>
    </source>
</evidence>
<dbReference type="InterPro" id="IPR001810">
    <property type="entry name" value="F-box_dom"/>
</dbReference>
<accession>A0A9P3HD81</accession>
<evidence type="ECO:0000313" key="3">
    <source>
        <dbReference type="Proteomes" id="UP000827284"/>
    </source>
</evidence>
<reference evidence="2" key="2">
    <citation type="journal article" date="2022" name="Microbiol. Resour. Announc.">
        <title>Whole-Genome Sequence of Entomortierella parvispora E1425, a Mucoromycotan Fungus Associated with Burkholderiaceae-Related Endosymbiotic Bacteria.</title>
        <authorList>
            <person name="Herlambang A."/>
            <person name="Guo Y."/>
            <person name="Takashima Y."/>
            <person name="Narisawa K."/>
            <person name="Ohta H."/>
            <person name="Nishizawa T."/>
        </authorList>
    </citation>
    <scope>NUCLEOTIDE SEQUENCE</scope>
    <source>
        <strain evidence="2">E1425</strain>
    </source>
</reference>
<dbReference type="InterPro" id="IPR036047">
    <property type="entry name" value="F-box-like_dom_sf"/>
</dbReference>
<proteinExistence type="predicted"/>
<reference evidence="2" key="1">
    <citation type="submission" date="2021-11" db="EMBL/GenBank/DDBJ databases">
        <authorList>
            <person name="Herlambang A."/>
            <person name="Guo Y."/>
            <person name="Takashima Y."/>
            <person name="Nishizawa T."/>
        </authorList>
    </citation>
    <scope>NUCLEOTIDE SEQUENCE</scope>
    <source>
        <strain evidence="2">E1425</strain>
    </source>
</reference>
<evidence type="ECO:0000313" key="2">
    <source>
        <dbReference type="EMBL" id="GJJ74502.1"/>
    </source>
</evidence>
<dbReference type="AlphaFoldDB" id="A0A9P3HD81"/>
<dbReference type="SUPFAM" id="SSF81383">
    <property type="entry name" value="F-box domain"/>
    <property type="match status" value="1"/>
</dbReference>
<feature type="domain" description="F-box" evidence="1">
    <location>
        <begin position="17"/>
        <end position="56"/>
    </location>
</feature>
<dbReference type="SUPFAM" id="SSF52047">
    <property type="entry name" value="RNI-like"/>
    <property type="match status" value="1"/>
</dbReference>
<dbReference type="OrthoDB" id="2371713at2759"/>
<name>A0A9P3HD81_9FUNG</name>
<dbReference type="Pfam" id="PF12937">
    <property type="entry name" value="F-box-like"/>
    <property type="match status" value="1"/>
</dbReference>
<dbReference type="Gene3D" id="3.80.10.10">
    <property type="entry name" value="Ribonuclease Inhibitor"/>
    <property type="match status" value="2"/>
</dbReference>